<evidence type="ECO:0000313" key="6">
    <source>
        <dbReference type="Proteomes" id="UP000076761"/>
    </source>
</evidence>
<dbReference type="STRING" id="1314782.A0A165QJ72"/>
<dbReference type="OrthoDB" id="2094832at2759"/>
<dbReference type="GO" id="GO:0016740">
    <property type="term" value="F:transferase activity"/>
    <property type="evidence" value="ECO:0007669"/>
    <property type="project" value="UniProtKB-KW"/>
</dbReference>
<sequence length="289" mass="32389">MSTGQDLPLDSTLYSLDDEELKFFKSQIGITNDEELKNHILTVQEKAYKVYPYPCIRRFAFAKLKISRLPAYRHFLQLGKTRSPAIFLDIGCCFGNDARKAVVDGYPIRSVIASDLRPEYWKLGHELFKSTPQSFPVPFVPGDVFDPAFLAPAQPAYSLPSTPTPNLRSVTTLTPLIGHVSAIHASSFFHLFNEAQQFELAQKMASLLSPQAGSVIFGVHRGQLQKGTRVNSRGQNAFAHSPTTWEELWNGQVFKKGTVQVKTELTKVTMRELPSGADRYILAWSVVRL</sequence>
<dbReference type="InParanoid" id="A0A165QJ72"/>
<organism evidence="5 6">
    <name type="scientific">Neolentinus lepideus HHB14362 ss-1</name>
    <dbReference type="NCBI Taxonomy" id="1314782"/>
    <lineage>
        <taxon>Eukaryota</taxon>
        <taxon>Fungi</taxon>
        <taxon>Dikarya</taxon>
        <taxon>Basidiomycota</taxon>
        <taxon>Agaricomycotina</taxon>
        <taxon>Agaricomycetes</taxon>
        <taxon>Gloeophyllales</taxon>
        <taxon>Gloeophyllaceae</taxon>
        <taxon>Neolentinus</taxon>
    </lineage>
</organism>
<evidence type="ECO:0000256" key="4">
    <source>
        <dbReference type="ARBA" id="ARBA00038314"/>
    </source>
</evidence>
<comment type="pathway">
    <text evidence="1">Secondary metabolite biosynthesis.</text>
</comment>
<accession>A0A165QJ72</accession>
<dbReference type="PANTHER" id="PTHR35897">
    <property type="entry name" value="METHYLTRANSFERASE AUSD"/>
    <property type="match status" value="1"/>
</dbReference>
<keyword evidence="6" id="KW-1185">Reference proteome</keyword>
<evidence type="ECO:0000256" key="1">
    <source>
        <dbReference type="ARBA" id="ARBA00005179"/>
    </source>
</evidence>
<dbReference type="AlphaFoldDB" id="A0A165QJ72"/>
<dbReference type="InterPro" id="IPR029063">
    <property type="entry name" value="SAM-dependent_MTases_sf"/>
</dbReference>
<dbReference type="SUPFAM" id="SSF53335">
    <property type="entry name" value="S-adenosyl-L-methionine-dependent methyltransferases"/>
    <property type="match status" value="1"/>
</dbReference>
<evidence type="ECO:0000313" key="5">
    <source>
        <dbReference type="EMBL" id="KZT22499.1"/>
    </source>
</evidence>
<evidence type="ECO:0008006" key="7">
    <source>
        <dbReference type="Google" id="ProtNLM"/>
    </source>
</evidence>
<dbReference type="InterPro" id="IPR051654">
    <property type="entry name" value="Meroterpenoid_MTases"/>
</dbReference>
<comment type="similarity">
    <text evidence="4">Belongs to the class I-like SAM-binding methyltransferase superfamily.</text>
</comment>
<proteinExistence type="inferred from homology"/>
<dbReference type="PANTHER" id="PTHR35897:SF1">
    <property type="entry name" value="METHYLTRANSFERASE AUSD"/>
    <property type="match status" value="1"/>
</dbReference>
<keyword evidence="3" id="KW-0949">S-adenosyl-L-methionine</keyword>
<evidence type="ECO:0000256" key="2">
    <source>
        <dbReference type="ARBA" id="ARBA00022679"/>
    </source>
</evidence>
<protein>
    <recommendedName>
        <fullName evidence="7">Methyltransferase domain-containing protein</fullName>
    </recommendedName>
</protein>
<dbReference type="EMBL" id="KV425595">
    <property type="protein sequence ID" value="KZT22499.1"/>
    <property type="molecule type" value="Genomic_DNA"/>
</dbReference>
<reference evidence="5 6" key="1">
    <citation type="journal article" date="2016" name="Mol. Biol. Evol.">
        <title>Comparative Genomics of Early-Diverging Mushroom-Forming Fungi Provides Insights into the Origins of Lignocellulose Decay Capabilities.</title>
        <authorList>
            <person name="Nagy L.G."/>
            <person name="Riley R."/>
            <person name="Tritt A."/>
            <person name="Adam C."/>
            <person name="Daum C."/>
            <person name="Floudas D."/>
            <person name="Sun H."/>
            <person name="Yadav J.S."/>
            <person name="Pangilinan J."/>
            <person name="Larsson K.H."/>
            <person name="Matsuura K."/>
            <person name="Barry K."/>
            <person name="Labutti K."/>
            <person name="Kuo R."/>
            <person name="Ohm R.A."/>
            <person name="Bhattacharya S.S."/>
            <person name="Shirouzu T."/>
            <person name="Yoshinaga Y."/>
            <person name="Martin F.M."/>
            <person name="Grigoriev I.V."/>
            <person name="Hibbett D.S."/>
        </authorList>
    </citation>
    <scope>NUCLEOTIDE SEQUENCE [LARGE SCALE GENOMIC DNA]</scope>
    <source>
        <strain evidence="5 6">HHB14362 ss-1</strain>
    </source>
</reference>
<evidence type="ECO:0000256" key="3">
    <source>
        <dbReference type="ARBA" id="ARBA00022691"/>
    </source>
</evidence>
<dbReference type="Gene3D" id="3.40.50.150">
    <property type="entry name" value="Vaccinia Virus protein VP39"/>
    <property type="match status" value="1"/>
</dbReference>
<dbReference type="Proteomes" id="UP000076761">
    <property type="component" value="Unassembled WGS sequence"/>
</dbReference>
<keyword evidence="2" id="KW-0808">Transferase</keyword>
<gene>
    <name evidence="5" type="ORF">NEOLEDRAFT_1137965</name>
</gene>
<name>A0A165QJ72_9AGAM</name>